<dbReference type="InterPro" id="IPR045123">
    <property type="entry name" value="METTL14-like"/>
</dbReference>
<dbReference type="PANTHER" id="PTHR13107:SF0">
    <property type="entry name" value="N6-ADENOSINE-METHYLTRANSFERASE NON-CATALYTIC SUBUNIT"/>
    <property type="match status" value="1"/>
</dbReference>
<dbReference type="GO" id="GO:0005739">
    <property type="term" value="C:mitochondrion"/>
    <property type="evidence" value="ECO:0007669"/>
    <property type="project" value="UniProtKB-SubCell"/>
</dbReference>
<evidence type="ECO:0000313" key="9">
    <source>
        <dbReference type="Proteomes" id="UP000186594"/>
    </source>
</evidence>
<sequence length="483" mass="55373">MDPIPRPETSPSDFNYSVSEDAILHLLNDRAVQRALIFKLTKPEPVIVKTTSKHTDEENLRDNSIRKVPTYRQSYQTSDSVVNDLSTSYISTRSRPQNYIQKRTPQTRFEGYPKLQHLVSLKQGFVTARAHPPISVQWDYNRNLLEMLNSPTSINKFNVIVIGSKTEGVDLYSLPISELSQTPCFLFLWIGTQLDLETGRLLLKHHGFRRAEDVVWVKTTVGPDTKQMNRFNQGVFVTTKEHCLMGIKGTVRRSSDGRLIHCNVDTDIIVADEEPADSTKKPEEIYQIIENFCQGRKRLELFGSDDNLRRGWVTVGRTMSVSNYCPDTYNRFFQDGTLLGPHAEIEMLRPKSPQQRMQNGGQFQQRGQFKSASFVNQPLTSTSRQFKMLRTFNHIPRNVSLSMRMGSRYMSDNPGSVGGIRPAGSHYGDAFSNREKAMEDQAIRQREIEKLAQLRKKLERQQQDLDEAKSQLDEIEQKHNGTQ</sequence>
<dbReference type="OrthoDB" id="14833at2759"/>
<dbReference type="Gene3D" id="1.20.5.500">
    <property type="entry name" value="Single helix bin"/>
    <property type="match status" value="1"/>
</dbReference>
<dbReference type="Proteomes" id="UP000186594">
    <property type="component" value="Unassembled WGS sequence"/>
</dbReference>
<keyword evidence="5" id="KW-0539">Nucleus</keyword>
<dbReference type="GO" id="GO:0036396">
    <property type="term" value="C:RNA N6-methyladenosine methyltransferase complex"/>
    <property type="evidence" value="ECO:0007669"/>
    <property type="project" value="TreeGrafter"/>
</dbReference>
<keyword evidence="8" id="KW-0489">Methyltransferase</keyword>
<dbReference type="PROSITE" id="PS51592">
    <property type="entry name" value="SAM_MTA70L_2"/>
    <property type="match status" value="1"/>
</dbReference>
<evidence type="ECO:0000256" key="7">
    <source>
        <dbReference type="SAM" id="MobiDB-lite"/>
    </source>
</evidence>
<evidence type="ECO:0000256" key="5">
    <source>
        <dbReference type="ARBA" id="ARBA00023242"/>
    </source>
</evidence>
<evidence type="ECO:0000256" key="2">
    <source>
        <dbReference type="ARBA" id="ARBA00004173"/>
    </source>
</evidence>
<dbReference type="PANTHER" id="PTHR13107">
    <property type="entry name" value="N6-ADENOSINE-METHYLTRANSFERASE NON-CATALYTIC SUBUNIT"/>
    <property type="match status" value="1"/>
</dbReference>
<organism evidence="8 9">
    <name type="scientific">Neolecta irregularis (strain DAH-3)</name>
    <dbReference type="NCBI Taxonomy" id="1198029"/>
    <lineage>
        <taxon>Eukaryota</taxon>
        <taxon>Fungi</taxon>
        <taxon>Dikarya</taxon>
        <taxon>Ascomycota</taxon>
        <taxon>Taphrinomycotina</taxon>
        <taxon>Neolectales</taxon>
        <taxon>Neolectaceae</taxon>
        <taxon>Neolecta</taxon>
    </lineage>
</organism>
<gene>
    <name evidence="8" type="ORF">NEOLI_002927</name>
</gene>
<dbReference type="Pfam" id="PF05063">
    <property type="entry name" value="MT-A70"/>
    <property type="match status" value="1"/>
</dbReference>
<dbReference type="InterPro" id="IPR007648">
    <property type="entry name" value="ATPase_inhibitor_mt"/>
</dbReference>
<evidence type="ECO:0000313" key="8">
    <source>
        <dbReference type="EMBL" id="OLL24141.1"/>
    </source>
</evidence>
<evidence type="ECO:0000256" key="6">
    <source>
        <dbReference type="PROSITE-ProRule" id="PRU00489"/>
    </source>
</evidence>
<dbReference type="AlphaFoldDB" id="A0A1U7LNP0"/>
<comment type="similarity">
    <text evidence="3">Belongs to the ATPase inhibitor family.</text>
</comment>
<dbReference type="GO" id="GO:0005634">
    <property type="term" value="C:nucleus"/>
    <property type="evidence" value="ECO:0007669"/>
    <property type="project" value="UniProtKB-SubCell"/>
</dbReference>
<dbReference type="GO" id="GO:0008168">
    <property type="term" value="F:methyltransferase activity"/>
    <property type="evidence" value="ECO:0007669"/>
    <property type="project" value="UniProtKB-KW"/>
</dbReference>
<dbReference type="Pfam" id="PF04568">
    <property type="entry name" value="IATP"/>
    <property type="match status" value="1"/>
</dbReference>
<comment type="similarity">
    <text evidence="6">Belongs to the MT-A70-like family.</text>
</comment>
<comment type="subcellular location">
    <subcellularLocation>
        <location evidence="2">Mitochondrion</location>
    </subcellularLocation>
    <subcellularLocation>
        <location evidence="1">Nucleus</location>
    </subcellularLocation>
</comment>
<dbReference type="EMBL" id="LXFE01000968">
    <property type="protein sequence ID" value="OLL24141.1"/>
    <property type="molecule type" value="Genomic_DNA"/>
</dbReference>
<dbReference type="GO" id="GO:0032259">
    <property type="term" value="P:methylation"/>
    <property type="evidence" value="ECO:0007669"/>
    <property type="project" value="UniProtKB-KW"/>
</dbReference>
<comment type="caution">
    <text evidence="8">The sequence shown here is derived from an EMBL/GenBank/DDBJ whole genome shotgun (WGS) entry which is preliminary data.</text>
</comment>
<reference evidence="8 9" key="1">
    <citation type="submission" date="2016-04" db="EMBL/GenBank/DDBJ databases">
        <title>Evolutionary innovation and constraint leading to complex multicellularity in the Ascomycota.</title>
        <authorList>
            <person name="Cisse O."/>
            <person name="Nguyen A."/>
            <person name="Hewitt D.A."/>
            <person name="Jedd G."/>
            <person name="Stajich J.E."/>
        </authorList>
    </citation>
    <scope>NUCLEOTIDE SEQUENCE [LARGE SCALE GENOMIC DNA]</scope>
    <source>
        <strain evidence="8 9">DAH-3</strain>
    </source>
</reference>
<dbReference type="InterPro" id="IPR029063">
    <property type="entry name" value="SAM-dependent_MTases_sf"/>
</dbReference>
<proteinExistence type="inferred from homology"/>
<dbReference type="InterPro" id="IPR007757">
    <property type="entry name" value="MT-A70-like"/>
</dbReference>
<name>A0A1U7LNP0_NEOID</name>
<keyword evidence="8" id="KW-0808">Transferase</keyword>
<dbReference type="STRING" id="1198029.A0A1U7LNP0"/>
<dbReference type="GO" id="GO:0003729">
    <property type="term" value="F:mRNA binding"/>
    <property type="evidence" value="ECO:0007669"/>
    <property type="project" value="TreeGrafter"/>
</dbReference>
<dbReference type="GO" id="GO:0042030">
    <property type="term" value="F:ATPase inhibitor activity"/>
    <property type="evidence" value="ECO:0007669"/>
    <property type="project" value="InterPro"/>
</dbReference>
<dbReference type="PROSITE" id="PS51143">
    <property type="entry name" value="MT_A70"/>
    <property type="match status" value="1"/>
</dbReference>
<evidence type="ECO:0000256" key="3">
    <source>
        <dbReference type="ARBA" id="ARBA00010901"/>
    </source>
</evidence>
<keyword evidence="4" id="KW-0496">Mitochondrion</keyword>
<dbReference type="SUPFAM" id="SSF53335">
    <property type="entry name" value="S-adenosyl-L-methionine-dependent methyltransferases"/>
    <property type="match status" value="1"/>
</dbReference>
<protein>
    <submittedName>
        <fullName evidence="8">N6-adenosine-methyltransferase subunit METTL14</fullName>
    </submittedName>
</protein>
<evidence type="ECO:0000256" key="1">
    <source>
        <dbReference type="ARBA" id="ARBA00004123"/>
    </source>
</evidence>
<accession>A0A1U7LNP0</accession>
<feature type="region of interest" description="Disordered" evidence="7">
    <location>
        <begin position="460"/>
        <end position="483"/>
    </location>
</feature>
<keyword evidence="9" id="KW-1185">Reference proteome</keyword>
<evidence type="ECO:0000256" key="4">
    <source>
        <dbReference type="ARBA" id="ARBA00023128"/>
    </source>
</evidence>